<reference evidence="4" key="1">
    <citation type="journal article" date="2020" name="bioRxiv">
        <title>A rank-normalized archaeal taxonomy based on genome phylogeny resolves widespread incomplete and uneven classifications.</title>
        <authorList>
            <person name="Rinke C."/>
            <person name="Chuvochina M."/>
            <person name="Mussig A.J."/>
            <person name="Chaumeil P.-A."/>
            <person name="Waite D.W."/>
            <person name="Whitman W.B."/>
            <person name="Parks D.H."/>
            <person name="Hugenholtz P."/>
        </authorList>
    </citation>
    <scope>NUCLEOTIDE SEQUENCE [LARGE SCALE GENOMIC DNA]</scope>
</reference>
<evidence type="ECO:0000313" key="4">
    <source>
        <dbReference type="Proteomes" id="UP000577419"/>
    </source>
</evidence>
<dbReference type="Proteomes" id="UP000577419">
    <property type="component" value="Unassembled WGS sequence"/>
</dbReference>
<keyword evidence="1" id="KW-1133">Transmembrane helix</keyword>
<name>A0A7J4IVH4_9ARCH</name>
<organism evidence="2 4">
    <name type="scientific">Candidatus Iainarchaeum sp</name>
    <dbReference type="NCBI Taxonomy" id="3101447"/>
    <lineage>
        <taxon>Archaea</taxon>
        <taxon>Candidatus Iainarchaeota</taxon>
        <taxon>Candidatus Iainarchaeia</taxon>
        <taxon>Candidatus Iainarchaeales</taxon>
        <taxon>Candidatus Iainarchaeaceae</taxon>
        <taxon>Candidatus Iainarchaeum</taxon>
    </lineage>
</organism>
<evidence type="ECO:0000313" key="2">
    <source>
        <dbReference type="EMBL" id="HIH08245.1"/>
    </source>
</evidence>
<reference evidence="3" key="2">
    <citation type="submission" date="2021-03" db="EMBL/GenBank/DDBJ databases">
        <authorList>
            <person name="Jaffe A."/>
        </authorList>
    </citation>
    <scope>NUCLEOTIDE SEQUENCE</scope>
    <source>
        <strain evidence="3">RIFCSPHIGHO2_01_FULL_GW2011_AR10_43_9</strain>
    </source>
</reference>
<keyword evidence="1" id="KW-0812">Transmembrane</keyword>
<sequence length="55" mass="5846">MADQNIILTGLAFNILGAIIFSAPLFIKVPSEKKVQAAGLAVMAVGFAVQFYAYL</sequence>
<feature type="transmembrane region" description="Helical" evidence="1">
    <location>
        <begin position="37"/>
        <end position="54"/>
    </location>
</feature>
<dbReference type="EMBL" id="JAGVWF010000067">
    <property type="protein sequence ID" value="MBS3059684.1"/>
    <property type="molecule type" value="Genomic_DNA"/>
</dbReference>
<accession>A0A7J4IVH4</accession>
<evidence type="ECO:0000256" key="1">
    <source>
        <dbReference type="SAM" id="Phobius"/>
    </source>
</evidence>
<feature type="transmembrane region" description="Helical" evidence="1">
    <location>
        <begin position="6"/>
        <end position="25"/>
    </location>
</feature>
<keyword evidence="1" id="KW-0472">Membrane</keyword>
<dbReference type="EMBL" id="DUFG01000015">
    <property type="protein sequence ID" value="HIH08245.1"/>
    <property type="molecule type" value="Genomic_DNA"/>
</dbReference>
<gene>
    <name evidence="2" type="ORF">HA237_02640</name>
    <name evidence="3" type="ORF">J4224_04650</name>
</gene>
<proteinExistence type="predicted"/>
<reference evidence="3" key="3">
    <citation type="submission" date="2021-05" db="EMBL/GenBank/DDBJ databases">
        <title>Protein family content uncovers lineage relationships and bacterial pathway maintenance mechanisms in DPANN archaea.</title>
        <authorList>
            <person name="Castelle C.J."/>
            <person name="Meheust R."/>
            <person name="Jaffe A.L."/>
            <person name="Seitz K."/>
            <person name="Gong X."/>
            <person name="Baker B.J."/>
            <person name="Banfield J.F."/>
        </authorList>
    </citation>
    <scope>NUCLEOTIDE SEQUENCE</scope>
    <source>
        <strain evidence="3">RIFCSPHIGHO2_01_FULL_GW2011_AR10_43_9</strain>
    </source>
</reference>
<dbReference type="Proteomes" id="UP000683213">
    <property type="component" value="Unassembled WGS sequence"/>
</dbReference>
<evidence type="ECO:0000313" key="3">
    <source>
        <dbReference type="EMBL" id="MBS3059684.1"/>
    </source>
</evidence>
<comment type="caution">
    <text evidence="2">The sequence shown here is derived from an EMBL/GenBank/DDBJ whole genome shotgun (WGS) entry which is preliminary data.</text>
</comment>
<dbReference type="AlphaFoldDB" id="A0A7J4IVH4"/>
<protein>
    <submittedName>
        <fullName evidence="2">Uncharacterized protein</fullName>
    </submittedName>
</protein>